<sequence length="45" mass="4927">MSPSNARILMLAGLAVVLLLVVSLGLAWLLWGGLPSFEVKGFWWN</sequence>
<organism evidence="1 2">
    <name type="scientific">Roseimicrobium gellanilyticum</name>
    <dbReference type="NCBI Taxonomy" id="748857"/>
    <lineage>
        <taxon>Bacteria</taxon>
        <taxon>Pseudomonadati</taxon>
        <taxon>Verrucomicrobiota</taxon>
        <taxon>Verrucomicrobiia</taxon>
        <taxon>Verrucomicrobiales</taxon>
        <taxon>Verrucomicrobiaceae</taxon>
        <taxon>Roseimicrobium</taxon>
    </lineage>
</organism>
<reference evidence="1 2" key="1">
    <citation type="submission" date="2018-06" db="EMBL/GenBank/DDBJ databases">
        <title>Genomic Encyclopedia of Type Strains, Phase IV (KMG-IV): sequencing the most valuable type-strain genomes for metagenomic binning, comparative biology and taxonomic classification.</title>
        <authorList>
            <person name="Goeker M."/>
        </authorList>
    </citation>
    <scope>NUCLEOTIDE SEQUENCE [LARGE SCALE GENOMIC DNA]</scope>
    <source>
        <strain evidence="1 2">DSM 25532</strain>
    </source>
</reference>
<dbReference type="AlphaFoldDB" id="A0A366HSH9"/>
<dbReference type="Proteomes" id="UP000253426">
    <property type="component" value="Unassembled WGS sequence"/>
</dbReference>
<evidence type="ECO:0000313" key="1">
    <source>
        <dbReference type="EMBL" id="RBP46058.1"/>
    </source>
</evidence>
<name>A0A366HSH9_9BACT</name>
<proteinExistence type="predicted"/>
<protein>
    <submittedName>
        <fullName evidence="1">Uncharacterized protein</fullName>
    </submittedName>
</protein>
<keyword evidence="2" id="KW-1185">Reference proteome</keyword>
<accession>A0A366HSH9</accession>
<dbReference type="RefSeq" id="WP_170156936.1">
    <property type="nucleotide sequence ID" value="NZ_QNRR01000002.1"/>
</dbReference>
<evidence type="ECO:0000313" key="2">
    <source>
        <dbReference type="Proteomes" id="UP000253426"/>
    </source>
</evidence>
<dbReference type="EMBL" id="QNRR01000002">
    <property type="protein sequence ID" value="RBP46058.1"/>
    <property type="molecule type" value="Genomic_DNA"/>
</dbReference>
<comment type="caution">
    <text evidence="1">The sequence shown here is derived from an EMBL/GenBank/DDBJ whole genome shotgun (WGS) entry which is preliminary data.</text>
</comment>
<gene>
    <name evidence="1" type="ORF">DES53_102444</name>
</gene>